<proteinExistence type="predicted"/>
<reference evidence="2" key="2">
    <citation type="journal article" date="2024" name="Plant">
        <title>Genomic evolution and insights into agronomic trait innovations of Sesamum species.</title>
        <authorList>
            <person name="Miao H."/>
            <person name="Wang L."/>
            <person name="Qu L."/>
            <person name="Liu H."/>
            <person name="Sun Y."/>
            <person name="Le M."/>
            <person name="Wang Q."/>
            <person name="Wei S."/>
            <person name="Zheng Y."/>
            <person name="Lin W."/>
            <person name="Duan Y."/>
            <person name="Cao H."/>
            <person name="Xiong S."/>
            <person name="Wang X."/>
            <person name="Wei L."/>
            <person name="Li C."/>
            <person name="Ma Q."/>
            <person name="Ju M."/>
            <person name="Zhao R."/>
            <person name="Li G."/>
            <person name="Mu C."/>
            <person name="Tian Q."/>
            <person name="Mei H."/>
            <person name="Zhang T."/>
            <person name="Gao T."/>
            <person name="Zhang H."/>
        </authorList>
    </citation>
    <scope>NUCLEOTIDE SEQUENCE</scope>
    <source>
        <strain evidence="2">G01</strain>
    </source>
</reference>
<feature type="region of interest" description="Disordered" evidence="1">
    <location>
        <begin position="59"/>
        <end position="201"/>
    </location>
</feature>
<gene>
    <name evidence="2" type="ORF">Sangu_2861200</name>
</gene>
<feature type="compositionally biased region" description="Basic and acidic residues" evidence="1">
    <location>
        <begin position="169"/>
        <end position="199"/>
    </location>
</feature>
<reference evidence="2" key="1">
    <citation type="submission" date="2020-06" db="EMBL/GenBank/DDBJ databases">
        <authorList>
            <person name="Li T."/>
            <person name="Hu X."/>
            <person name="Zhang T."/>
            <person name="Song X."/>
            <person name="Zhang H."/>
            <person name="Dai N."/>
            <person name="Sheng W."/>
            <person name="Hou X."/>
            <person name="Wei L."/>
        </authorList>
    </citation>
    <scope>NUCLEOTIDE SEQUENCE</scope>
    <source>
        <strain evidence="2">G01</strain>
        <tissue evidence="2">Leaf</tissue>
    </source>
</reference>
<evidence type="ECO:0000256" key="1">
    <source>
        <dbReference type="SAM" id="MobiDB-lite"/>
    </source>
</evidence>
<dbReference type="PANTHER" id="PTHR47372">
    <property type="entry name" value="DAUER UP-REGULATED-RELATED"/>
    <property type="match status" value="1"/>
</dbReference>
<comment type="caution">
    <text evidence="2">The sequence shown here is derived from an EMBL/GenBank/DDBJ whole genome shotgun (WGS) entry which is preliminary data.</text>
</comment>
<feature type="compositionally biased region" description="Basic and acidic residues" evidence="1">
    <location>
        <begin position="76"/>
        <end position="102"/>
    </location>
</feature>
<dbReference type="Gene3D" id="1.10.287.700">
    <property type="entry name" value="Helix hairpin bin"/>
    <property type="match status" value="1"/>
</dbReference>
<organism evidence="2">
    <name type="scientific">Sesamum angustifolium</name>
    <dbReference type="NCBI Taxonomy" id="2727405"/>
    <lineage>
        <taxon>Eukaryota</taxon>
        <taxon>Viridiplantae</taxon>
        <taxon>Streptophyta</taxon>
        <taxon>Embryophyta</taxon>
        <taxon>Tracheophyta</taxon>
        <taxon>Spermatophyta</taxon>
        <taxon>Magnoliopsida</taxon>
        <taxon>eudicotyledons</taxon>
        <taxon>Gunneridae</taxon>
        <taxon>Pentapetalae</taxon>
        <taxon>asterids</taxon>
        <taxon>lamiids</taxon>
        <taxon>Lamiales</taxon>
        <taxon>Pedaliaceae</taxon>
        <taxon>Sesamum</taxon>
    </lineage>
</organism>
<accession>A0AAW2IPZ1</accession>
<name>A0AAW2IPZ1_9LAMI</name>
<dbReference type="EMBL" id="JACGWK010001690">
    <property type="protein sequence ID" value="KAL0283873.1"/>
    <property type="molecule type" value="Genomic_DNA"/>
</dbReference>
<feature type="region of interest" description="Disordered" evidence="1">
    <location>
        <begin position="243"/>
        <end position="271"/>
    </location>
</feature>
<feature type="compositionally biased region" description="Basic and acidic residues" evidence="1">
    <location>
        <begin position="113"/>
        <end position="148"/>
    </location>
</feature>
<sequence>MARFHTSDEQINTLEVTKPVVTRDQRGTMPIAKSTVVNLSTNPLFTLRPRVSRVCFVSASRHRKGDRTNSGNPRDVMGESLDKSKGKSQEIKEKTEAVKDTSSDADAVTTAAEKSEESKDTAAESAFETKEKVKKQAHEMSEKSKEKSGAVADKARRTRGKIMDATGKMAEKEYAHGAKEKTGETLDTGAEKTKEKADGAAETVADVAQSIGKKAKQTVRSAWGAAKETTQKIKETVVGKSDDEYKEKGMDEDMVDMRRRRAEEQDHDHNY</sequence>
<dbReference type="AlphaFoldDB" id="A0AAW2IPZ1"/>
<protein>
    <submittedName>
        <fullName evidence="2">Uncharacterized protein</fullName>
    </submittedName>
</protein>
<evidence type="ECO:0000313" key="2">
    <source>
        <dbReference type="EMBL" id="KAL0283873.1"/>
    </source>
</evidence>
<dbReference type="PANTHER" id="PTHR47372:SF5">
    <property type="entry name" value="LATE EMBRYOGENESIS ABUNDANT PROTEIN (LEA) FAMILY PROTEIN"/>
    <property type="match status" value="1"/>
</dbReference>